<dbReference type="InterPro" id="IPR019775">
    <property type="entry name" value="WD40_repeat_CS"/>
</dbReference>
<reference evidence="6" key="1">
    <citation type="submission" date="2021-06" db="EMBL/GenBank/DDBJ databases">
        <authorList>
            <consortium name="Wellcome Sanger Institute Data Sharing"/>
        </authorList>
    </citation>
    <scope>NUCLEOTIDE SEQUENCE [LARGE SCALE GENOMIC DNA]</scope>
</reference>
<evidence type="ECO:0000313" key="6">
    <source>
        <dbReference type="Ensembl" id="ENSECRP00000001679.1"/>
    </source>
</evidence>
<dbReference type="CDD" id="cd00200">
    <property type="entry name" value="WD40"/>
    <property type="match status" value="2"/>
</dbReference>
<dbReference type="PROSITE" id="PS50294">
    <property type="entry name" value="WD_REPEATS_REGION"/>
    <property type="match status" value="5"/>
</dbReference>
<dbReference type="InterPro" id="IPR015943">
    <property type="entry name" value="WD40/YVTN_repeat-like_dom_sf"/>
</dbReference>
<feature type="repeat" description="WD" evidence="3">
    <location>
        <begin position="1433"/>
        <end position="1474"/>
    </location>
</feature>
<dbReference type="GO" id="GO:0005697">
    <property type="term" value="C:telomerase holoenzyme complex"/>
    <property type="evidence" value="ECO:0007669"/>
    <property type="project" value="TreeGrafter"/>
</dbReference>
<feature type="repeat" description="WD" evidence="3">
    <location>
        <begin position="1649"/>
        <end position="1690"/>
    </location>
</feature>
<dbReference type="SUPFAM" id="SSF140864">
    <property type="entry name" value="TROVE domain-like"/>
    <property type="match status" value="1"/>
</dbReference>
<evidence type="ECO:0008006" key="8">
    <source>
        <dbReference type="Google" id="ProtNLM"/>
    </source>
</evidence>
<evidence type="ECO:0000256" key="1">
    <source>
        <dbReference type="ARBA" id="ARBA00022574"/>
    </source>
</evidence>
<feature type="repeat" description="WD" evidence="3">
    <location>
        <begin position="1350"/>
        <end position="1391"/>
    </location>
</feature>
<dbReference type="InterPro" id="IPR008858">
    <property type="entry name" value="TROVE_dom"/>
</dbReference>
<keyword evidence="7" id="KW-1185">Reference proteome</keyword>
<evidence type="ECO:0000313" key="7">
    <source>
        <dbReference type="Proteomes" id="UP000694620"/>
    </source>
</evidence>
<dbReference type="InterPro" id="IPR025139">
    <property type="entry name" value="DUF4062"/>
</dbReference>
<dbReference type="Pfam" id="PF05729">
    <property type="entry name" value="NACHT"/>
    <property type="match status" value="1"/>
</dbReference>
<dbReference type="Pfam" id="PF25048">
    <property type="entry name" value="Beta-prop_TEP1_C"/>
    <property type="match status" value="1"/>
</dbReference>
<feature type="repeat" description="WD" evidence="3">
    <location>
        <begin position="1391"/>
        <end position="1432"/>
    </location>
</feature>
<dbReference type="Gene3D" id="1.25.40.370">
    <property type="match status" value="1"/>
</dbReference>
<feature type="domain" description="NACHT" evidence="4">
    <location>
        <begin position="756"/>
        <end position="965"/>
    </location>
</feature>
<keyword evidence="1 3" id="KW-0853">WD repeat</keyword>
<dbReference type="PROSITE" id="PS50082">
    <property type="entry name" value="WD_REPEATS_2"/>
    <property type="match status" value="10"/>
</dbReference>
<dbReference type="PANTHER" id="PTHR44791">
    <property type="entry name" value="TELOMERASE PROTEIN COMPONENT 1 TEP1"/>
    <property type="match status" value="1"/>
</dbReference>
<sequence>MNWSKGLGIRKHTFRTLYAFMQSHTREPAEKENHLVNLKKLIQKLHIKEPVELVMSVLGRKYPNDMQSFVKSGLPGFWDSNLAGKRMKLKRPDTLEQRVGQLGNKAEVWEDLIDNNKLSFTEILGNLRHIIIKGVSEIHHKRIINSLTDQKTVIDSRLFPLRFFSAYKVIVDLEKQQKKAEKPLPSRSETLTKILCEIHKSLRSKVNKSQWTKKLQRSLYIPVIYRELKSKERQQQRTRNFQLNVGLLQEYKIALEKAIHISCQYNLPLLSGQCFIFINYYCHMESPCKQATDLCFPSYSCKGRVKIKHVAMLLALMLASASENVKLFIIDDKNCQELKLHEGIVLGNMEYVLQQWESFPESQEKVRTSDLFFDLIAQGVKVETMIMMFGSYPQIYWEYPFYQYRRRMNPSTLLIHLSFEDPETASVTDKACISLYGFNDQILKFIDERASPRMLERVDKISEADNIPPFQGTTNRLPGVIEECFIPSVPKISWRSIRVFISSTFRDMHGERDLLVQYVFPELRQRAAHHYIHVQEVDLHWGITEEDAHNSRTVERCLSEVARSHLFVGILGEQYGLVPNDISLPDLPHFQWMKTVPPGLSLTELEVMQFQEKHGSAASQKMFFYLRTPELIRSVPEQWKVDFDAEFTEARRKMEELKSQLKQSGAVITENYEAKWGGVSNGKPYTKGLEQLGNAVLYNLWESLKQFFYMDDENVDSTSKLTDQNTFKESLKHLIYGRKNLFDTVVTNIQEKARGKCFVVSGSSGEGKTTLMAAMVNEFSTSSNKMEVFDVISYFVGASKSANGIEHFLHFLIRSLKQRLGQDVSPPASYKAMLKELKLLLQSSWKSKSSPFLVIFIDDADLLQNKEGQQVLDWIPDNLPSKVTLVLSVTSDSDLHLSLSKNKNTVLFQLPSLSTLEKMEIIQSVQSFYGRKTNETFFNNKVQVLLEKKDSHSPLYLKLACEYLRSYSDCEQMEDELQRIPSTLNDLILQVLSDVEEYSKVKHVSLLIAALAVSKFGLRERDIYELLSMCNTLNKESHALSWKDITSSVRNSKSVIPMALFLHLMRALQSVFGQQCSENPDSLLYLKNGIVQEVIEKHYLKKLSLEKTAHRLLAGHLWKLSDPDGNGTFKYCDTLALAQLPFHLVYSGELYHLQSLLSNVHFICAHVQLGLLPELLQAYSLYDSVILHENPSLTSQSSLEPFKDFLHRNHSILSQEPCLFWQQAINEPSYSAVCHRAQNVLDNTSPGFHVMKWLNKPQKPRNIISKTVHFSSVPACVAVSPSGKIAVVGTNQGFLHLITAATGQEIRTIASICDGISTCVFLDEETIFSTSFSGQIEQWNVESGCRLMHIEAHRKQITGSDISPDKNYALTVSLDMDLKVWTTNKGNLVESLSNSSPLNCVSFHPDGQLIAFGRWDRSIVIWDWLSKQIFSTLVGHITAVRTLAFMPTGDLLMSGDLNGDIRLWSVSTAVCVSSFCALNGSAELVQILDCGQLILTAGADRMVRVWSGHPGQNIGQLASSDSPALFVDISSEYIAVGLHSNGIRIHHIYSGNVIWECKDPNISVSCVIWLEQERLLLSGSSDCILRLWTLETRPNMECKCFLNDHHGPILALAKSEYFVASASDDSSVILWSMQDLKSTSCSKKPVAVLNGHSAGVTCLSFSPSGSELVTGSKDMSLIFWDIKSSPKILRSFKHCHTNWITGCVWGQQAVVTSSNDCRVCVWDPLSGKCLNEYLGHSTAVSSVGLMNEYVISSGDDGIIRVWKLTGHDITQISAHAARINHCAFSTSRWKKPSEQAHQYENRELTSEDMWLATASADGTVKFWQPLVHMNILNGHSGAVLAAAQGKESFVTVSDDQTLRIWQLPKEQIPSAVHKGAVKICSFSPSGEIMLSGNSTGELFVWHHNSLVQRLQVSKCPVNAVIFQSESKFTVACSDYTVSVWNINHCPPNNSISVNLVTSTRVSSSVICLTQGPKLLGGCADGSIVSLPDQEKCTTDWNDAPYIIGFLRKTEKKILIAVQYDKDLVLKFISFNPLKLCNINKSKEMISTGGQFWITCVASFKEFFICGDSEGYMWYKEFSKDCEWSKMKVHKDKVSALKITESVIITASYDHTVKLWNCETMKQVGLFLCKAPVSCMELNPTQDRLLACGDILGNIYFIEWTK</sequence>
<dbReference type="PROSITE" id="PS50988">
    <property type="entry name" value="TROVE"/>
    <property type="match status" value="1"/>
</dbReference>
<dbReference type="Gene3D" id="3.40.50.300">
    <property type="entry name" value="P-loop containing nucleotide triphosphate hydrolases"/>
    <property type="match status" value="1"/>
</dbReference>
<dbReference type="Pfam" id="PF25047">
    <property type="entry name" value="Beta-prop_TEP1_2nd"/>
    <property type="match status" value="1"/>
</dbReference>
<dbReference type="InterPro" id="IPR045804">
    <property type="entry name" value="DUF5920"/>
</dbReference>
<dbReference type="GO" id="GO:0070034">
    <property type="term" value="F:telomerase RNA binding"/>
    <property type="evidence" value="ECO:0007669"/>
    <property type="project" value="TreeGrafter"/>
</dbReference>
<name>A0A8C4RHE1_ERPCA</name>
<dbReference type="GO" id="GO:0000722">
    <property type="term" value="P:telomere maintenance via recombination"/>
    <property type="evidence" value="ECO:0007669"/>
    <property type="project" value="TreeGrafter"/>
</dbReference>
<feature type="repeat" description="WD" evidence="3">
    <location>
        <begin position="1564"/>
        <end position="1598"/>
    </location>
</feature>
<dbReference type="InterPro" id="IPR036322">
    <property type="entry name" value="WD40_repeat_dom_sf"/>
</dbReference>
<dbReference type="InterPro" id="IPR056829">
    <property type="entry name" value="Beta-prop_TEP1_2nd"/>
</dbReference>
<proteinExistence type="predicted"/>
<evidence type="ECO:0000256" key="3">
    <source>
        <dbReference type="PROSITE-ProRule" id="PRU00221"/>
    </source>
</evidence>
<dbReference type="InterPro" id="IPR036465">
    <property type="entry name" value="vWFA_dom_sf"/>
</dbReference>
<dbReference type="SMART" id="SM00320">
    <property type="entry name" value="WD40"/>
    <property type="match status" value="18"/>
</dbReference>
<reference evidence="6" key="3">
    <citation type="submission" date="2025-09" db="UniProtKB">
        <authorList>
            <consortium name="Ensembl"/>
        </authorList>
    </citation>
    <scope>IDENTIFICATION</scope>
</reference>
<dbReference type="Pfam" id="PF17908">
    <property type="entry name" value="APAF1_C"/>
    <property type="match status" value="1"/>
</dbReference>
<feature type="repeat" description="WD" evidence="3">
    <location>
        <begin position="1733"/>
        <end position="1772"/>
    </location>
</feature>
<dbReference type="Pfam" id="PF13271">
    <property type="entry name" value="DUF4062"/>
    <property type="match status" value="1"/>
</dbReference>
<reference evidence="6" key="2">
    <citation type="submission" date="2025-08" db="UniProtKB">
        <authorList>
            <consortium name="Ensembl"/>
        </authorList>
    </citation>
    <scope>IDENTIFICATION</scope>
</reference>
<dbReference type="Gene3D" id="2.130.10.10">
    <property type="entry name" value="YVTN repeat-like/Quinoprotein amine dehydrogenase"/>
    <property type="match status" value="5"/>
</dbReference>
<dbReference type="Gene3D" id="3.40.50.410">
    <property type="entry name" value="von Willebrand factor, type A domain"/>
    <property type="match status" value="1"/>
</dbReference>
<dbReference type="InterPro" id="IPR037214">
    <property type="entry name" value="TROVE_dom_sf"/>
</dbReference>
<dbReference type="PANTHER" id="PTHR44791:SF1">
    <property type="entry name" value="TELOMERASE PROTEIN COMPONENT 1"/>
    <property type="match status" value="1"/>
</dbReference>
<evidence type="ECO:0000259" key="4">
    <source>
        <dbReference type="PROSITE" id="PS50837"/>
    </source>
</evidence>
<dbReference type="Ensembl" id="ENSECRT00000001703.1">
    <property type="protein sequence ID" value="ENSECRP00000001679.1"/>
    <property type="gene ID" value="ENSECRG00000001170.1"/>
</dbReference>
<evidence type="ECO:0000256" key="2">
    <source>
        <dbReference type="ARBA" id="ARBA00022737"/>
    </source>
</evidence>
<protein>
    <recommendedName>
        <fullName evidence="8">Telomerase protein component 1</fullName>
    </recommendedName>
</protein>
<dbReference type="PROSITE" id="PS50837">
    <property type="entry name" value="NACHT"/>
    <property type="match status" value="1"/>
</dbReference>
<feature type="repeat" description="WD" evidence="3">
    <location>
        <begin position="1832"/>
        <end position="1871"/>
    </location>
</feature>
<dbReference type="PROSITE" id="PS00678">
    <property type="entry name" value="WD_REPEATS_1"/>
    <property type="match status" value="1"/>
</dbReference>
<dbReference type="InterPro" id="IPR001680">
    <property type="entry name" value="WD40_rpt"/>
</dbReference>
<dbReference type="SUPFAM" id="SSF50978">
    <property type="entry name" value="WD40 repeat-like"/>
    <property type="match status" value="3"/>
</dbReference>
<dbReference type="GeneTree" id="ENSGT00940000161338"/>
<dbReference type="Pfam" id="PF19334">
    <property type="entry name" value="DUF5920"/>
    <property type="match status" value="1"/>
</dbReference>
<feature type="repeat" description="WD" evidence="3">
    <location>
        <begin position="2086"/>
        <end position="2125"/>
    </location>
</feature>
<accession>A0A8C4RHE1</accession>
<dbReference type="InterPro" id="IPR041452">
    <property type="entry name" value="APAF1_C"/>
</dbReference>
<dbReference type="InterPro" id="IPR052652">
    <property type="entry name" value="Telomerase_Complex_Comp"/>
</dbReference>
<dbReference type="InterPro" id="IPR056828">
    <property type="entry name" value="Beta-prop_TEP1_C"/>
</dbReference>
<dbReference type="Proteomes" id="UP000694620">
    <property type="component" value="Chromosome 2"/>
</dbReference>
<dbReference type="InterPro" id="IPR007111">
    <property type="entry name" value="NACHT_NTPase"/>
</dbReference>
<feature type="repeat" description="WD" evidence="3">
    <location>
        <begin position="1870"/>
        <end position="1901"/>
    </location>
</feature>
<dbReference type="SUPFAM" id="SSF52540">
    <property type="entry name" value="P-loop containing nucleoside triphosphate hydrolases"/>
    <property type="match status" value="1"/>
</dbReference>
<feature type="repeat" description="WD" evidence="3">
    <location>
        <begin position="1602"/>
        <end position="1641"/>
    </location>
</feature>
<feature type="domain" description="TROVE" evidence="5">
    <location>
        <begin position="1"/>
        <end position="272"/>
    </location>
</feature>
<dbReference type="Pfam" id="PF05731">
    <property type="entry name" value="TROVE"/>
    <property type="match status" value="1"/>
</dbReference>
<evidence type="ECO:0000259" key="5">
    <source>
        <dbReference type="PROSITE" id="PS50988"/>
    </source>
</evidence>
<organism evidence="6 7">
    <name type="scientific">Erpetoichthys calabaricus</name>
    <name type="common">Rope fish</name>
    <name type="synonym">Calamoichthys calabaricus</name>
    <dbReference type="NCBI Taxonomy" id="27687"/>
    <lineage>
        <taxon>Eukaryota</taxon>
        <taxon>Metazoa</taxon>
        <taxon>Chordata</taxon>
        <taxon>Craniata</taxon>
        <taxon>Vertebrata</taxon>
        <taxon>Euteleostomi</taxon>
        <taxon>Actinopterygii</taxon>
        <taxon>Polypteriformes</taxon>
        <taxon>Polypteridae</taxon>
        <taxon>Erpetoichthys</taxon>
    </lineage>
</organism>
<keyword evidence="2" id="KW-0677">Repeat</keyword>
<dbReference type="GO" id="GO:0003720">
    <property type="term" value="F:telomerase activity"/>
    <property type="evidence" value="ECO:0007669"/>
    <property type="project" value="TreeGrafter"/>
</dbReference>
<dbReference type="InterPro" id="IPR027417">
    <property type="entry name" value="P-loop_NTPase"/>
</dbReference>
<dbReference type="Pfam" id="PF00400">
    <property type="entry name" value="WD40"/>
    <property type="match status" value="4"/>
</dbReference>